<dbReference type="EMBL" id="DF237030">
    <property type="protein sequence ID" value="GAQ81460.1"/>
    <property type="molecule type" value="Genomic_DNA"/>
</dbReference>
<sequence length="156" mass="17427">MKFLCMAYKPTGESVQREQLAFHCVRGFLASDAVLYMRGLHMSYREMAQKTENTGLLLATAAKRIAIMREDMTSQAMFQEVCKLHSSLEHQEKQLAKDALEGAVLMGAATPRLPEQEFREEVKKAAAALHAMVMEAQPSLEVVEGLDATVKRLPIM</sequence>
<proteinExistence type="predicted"/>
<reference evidence="1 2" key="1">
    <citation type="journal article" date="2014" name="Nat. Commun.">
        <title>Klebsormidium flaccidum genome reveals primary factors for plant terrestrial adaptation.</title>
        <authorList>
            <person name="Hori K."/>
            <person name="Maruyama F."/>
            <person name="Fujisawa T."/>
            <person name="Togashi T."/>
            <person name="Yamamoto N."/>
            <person name="Seo M."/>
            <person name="Sato S."/>
            <person name="Yamada T."/>
            <person name="Mori H."/>
            <person name="Tajima N."/>
            <person name="Moriyama T."/>
            <person name="Ikeuchi M."/>
            <person name="Watanabe M."/>
            <person name="Wada H."/>
            <person name="Kobayashi K."/>
            <person name="Saito M."/>
            <person name="Masuda T."/>
            <person name="Sasaki-Sekimoto Y."/>
            <person name="Mashiguchi K."/>
            <person name="Awai K."/>
            <person name="Shimojima M."/>
            <person name="Masuda S."/>
            <person name="Iwai M."/>
            <person name="Nobusawa T."/>
            <person name="Narise T."/>
            <person name="Kondo S."/>
            <person name="Saito H."/>
            <person name="Sato R."/>
            <person name="Murakawa M."/>
            <person name="Ihara Y."/>
            <person name="Oshima-Yamada Y."/>
            <person name="Ohtaka K."/>
            <person name="Satoh M."/>
            <person name="Sonobe K."/>
            <person name="Ishii M."/>
            <person name="Ohtani R."/>
            <person name="Kanamori-Sato M."/>
            <person name="Honoki R."/>
            <person name="Miyazaki D."/>
            <person name="Mochizuki H."/>
            <person name="Umetsu J."/>
            <person name="Higashi K."/>
            <person name="Shibata D."/>
            <person name="Kamiya Y."/>
            <person name="Sato N."/>
            <person name="Nakamura Y."/>
            <person name="Tabata S."/>
            <person name="Ida S."/>
            <person name="Kurokawa K."/>
            <person name="Ohta H."/>
        </authorList>
    </citation>
    <scope>NUCLEOTIDE SEQUENCE [LARGE SCALE GENOMIC DNA]</scope>
    <source>
        <strain evidence="1 2">NIES-2285</strain>
    </source>
</reference>
<evidence type="ECO:0000313" key="1">
    <source>
        <dbReference type="EMBL" id="GAQ81460.1"/>
    </source>
</evidence>
<evidence type="ECO:0000313" key="2">
    <source>
        <dbReference type="Proteomes" id="UP000054558"/>
    </source>
</evidence>
<accession>A0A1Y1HS54</accession>
<dbReference type="AlphaFoldDB" id="A0A1Y1HS54"/>
<gene>
    <name evidence="1" type="ORF">KFL_000810010</name>
</gene>
<dbReference type="Proteomes" id="UP000054558">
    <property type="component" value="Unassembled WGS sequence"/>
</dbReference>
<keyword evidence="2" id="KW-1185">Reference proteome</keyword>
<organism evidence="1 2">
    <name type="scientific">Klebsormidium nitens</name>
    <name type="common">Green alga</name>
    <name type="synonym">Ulothrix nitens</name>
    <dbReference type="NCBI Taxonomy" id="105231"/>
    <lineage>
        <taxon>Eukaryota</taxon>
        <taxon>Viridiplantae</taxon>
        <taxon>Streptophyta</taxon>
        <taxon>Klebsormidiophyceae</taxon>
        <taxon>Klebsormidiales</taxon>
        <taxon>Klebsormidiaceae</taxon>
        <taxon>Klebsormidium</taxon>
    </lineage>
</organism>
<protein>
    <submittedName>
        <fullName evidence="1">Uncharacterized protein</fullName>
    </submittedName>
</protein>
<name>A0A1Y1HS54_KLENI</name>